<dbReference type="Proteomes" id="UP000741013">
    <property type="component" value="Unassembled WGS sequence"/>
</dbReference>
<reference evidence="2 3" key="1">
    <citation type="submission" date="2021-03" db="EMBL/GenBank/DDBJ databases">
        <title>Sequencing the genomes of 1000 actinobacteria strains.</title>
        <authorList>
            <person name="Klenk H.-P."/>
        </authorList>
    </citation>
    <scope>NUCLEOTIDE SEQUENCE [LARGE SCALE GENOMIC DNA]</scope>
    <source>
        <strain evidence="2 3">DSM 45510</strain>
    </source>
</reference>
<feature type="domain" description="SGNH hydrolase-type esterase" evidence="1">
    <location>
        <begin position="30"/>
        <end position="198"/>
    </location>
</feature>
<dbReference type="Gene3D" id="3.40.50.1110">
    <property type="entry name" value="SGNH hydrolase"/>
    <property type="match status" value="1"/>
</dbReference>
<dbReference type="SUPFAM" id="SSF52266">
    <property type="entry name" value="SGNH hydrolase"/>
    <property type="match status" value="1"/>
</dbReference>
<dbReference type="InterPro" id="IPR036514">
    <property type="entry name" value="SGNH_hydro_sf"/>
</dbReference>
<comment type="caution">
    <text evidence="2">The sequence shown here is derived from an EMBL/GenBank/DDBJ whole genome shotgun (WGS) entry which is preliminary data.</text>
</comment>
<evidence type="ECO:0000313" key="2">
    <source>
        <dbReference type="EMBL" id="MBP2183284.1"/>
    </source>
</evidence>
<sequence>MLTEQTDPFCLTAGKAAQMLAQAPWRRFAVVGDSLAAGIGDPTPGYAPLPWGDRVAAALPPDPAYQNTGTIGATTGRTLANQVDGLLAFEPDLVHIACGANDLWRPEPDFGIVEGNLRRLCTIAAGTGAQLTTFTLGRAFTVPRFPDFPERVRMLNKLTRAIAAEHDAVVIDMWDHPVNDRPGLISADGIHFAGVGQAVLAAEVVRALAGLVPGPAGAAVEQVEARPHGLGRFDRLAGASRVDGRELGDDRLDQRHARGQ</sequence>
<accession>A0ABS4PV31</accession>
<evidence type="ECO:0000259" key="1">
    <source>
        <dbReference type="Pfam" id="PF13472"/>
    </source>
</evidence>
<keyword evidence="3" id="KW-1185">Reference proteome</keyword>
<organism evidence="2 3">
    <name type="scientific">Amycolatopsis magusensis</name>
    <dbReference type="NCBI Taxonomy" id="882444"/>
    <lineage>
        <taxon>Bacteria</taxon>
        <taxon>Bacillati</taxon>
        <taxon>Actinomycetota</taxon>
        <taxon>Actinomycetes</taxon>
        <taxon>Pseudonocardiales</taxon>
        <taxon>Pseudonocardiaceae</taxon>
        <taxon>Amycolatopsis</taxon>
    </lineage>
</organism>
<proteinExistence type="predicted"/>
<evidence type="ECO:0000313" key="3">
    <source>
        <dbReference type="Proteomes" id="UP000741013"/>
    </source>
</evidence>
<dbReference type="EMBL" id="JAGGMS010000001">
    <property type="protein sequence ID" value="MBP2183284.1"/>
    <property type="molecule type" value="Genomic_DNA"/>
</dbReference>
<dbReference type="InterPro" id="IPR051532">
    <property type="entry name" value="Ester_Hydrolysis_Enzymes"/>
</dbReference>
<dbReference type="CDD" id="cd01832">
    <property type="entry name" value="SGNH_hydrolase_like_1"/>
    <property type="match status" value="1"/>
</dbReference>
<dbReference type="PANTHER" id="PTHR30383">
    <property type="entry name" value="THIOESTERASE 1/PROTEASE 1/LYSOPHOSPHOLIPASE L1"/>
    <property type="match status" value="1"/>
</dbReference>
<dbReference type="Pfam" id="PF13472">
    <property type="entry name" value="Lipase_GDSL_2"/>
    <property type="match status" value="1"/>
</dbReference>
<name>A0ABS4PV31_9PSEU</name>
<protein>
    <submittedName>
        <fullName evidence="2">Lysophospholipase L1-like esterase</fullName>
    </submittedName>
</protein>
<gene>
    <name evidence="2" type="ORF">JOM49_004810</name>
</gene>
<dbReference type="InterPro" id="IPR013830">
    <property type="entry name" value="SGNH_hydro"/>
</dbReference>